<evidence type="ECO:0000313" key="2">
    <source>
        <dbReference type="Proteomes" id="UP000276834"/>
    </source>
</evidence>
<dbReference type="Proteomes" id="UP000276834">
    <property type="component" value="Unassembled WGS sequence"/>
</dbReference>
<keyword evidence="2" id="KW-1185">Reference proteome</keyword>
<protein>
    <submittedName>
        <fullName evidence="1">Uncharacterized protein</fullName>
    </submittedName>
</protein>
<reference evidence="1 2" key="1">
    <citation type="journal article" date="2018" name="Proc. R. Soc. B">
        <title>A non-coding region near Follistatin controls head colour polymorphism in the Gouldian finch.</title>
        <authorList>
            <person name="Toomey M.B."/>
            <person name="Marques C.I."/>
            <person name="Andrade P."/>
            <person name="Araujo P.M."/>
            <person name="Sabatino S."/>
            <person name="Gazda M.A."/>
            <person name="Afonso S."/>
            <person name="Lopes R.J."/>
            <person name="Corbo J.C."/>
            <person name="Carneiro M."/>
        </authorList>
    </citation>
    <scope>NUCLEOTIDE SEQUENCE [LARGE SCALE GENOMIC DNA]</scope>
    <source>
        <strain evidence="1">Red01</strain>
        <tissue evidence="1">Muscle</tissue>
    </source>
</reference>
<sequence>MSAKRLVLPLITDVICDTVTLTPFSRMRRPPVLPIRARSSSKEPSLMNNVLDFANWVIIFKRVEIKWLWDRIQVLPYTQTIRVVLKDLIASLPEKTIFVHFILNFPKPGNAISQVVSQRSEARAVPMAQQVDVAIKVVAVAPLGFVIDRHSLELAIGVVFIKIPRYIGIYTHANVTDHHAPHVIILDGHPVSNRLENFILNINVTVQIYGKGRLVDHGLHARDTEVVIAVVKSGIYKPFFTKPEDLAANKRFLVGERDLRGVVEDLGEPRLFGVLVQDPAARAGVEGLQQPPVPGQVLDEGGAAVRRRVDVAVVAHGQRGLQGVAHHAGHRHRLQRLRLVVLEDVTPLAVQQEHHGLQPNSNGTVILYLISSYLPSNLYLLAVKAVCFTDGSVKDLIETSGNAKETAVNFNNRKYKLHNGGTLQDEWCWIKFNWEYREMLPVSLSPCQRLLCCSQLAGASPRGLRCRNKATGDQTGGTALSPMKLFPFTSADDLALFFPFSSVQAAWVPQATTKIDSDHYFSSLENSMNIRKLYFISCLIKQEPRVARVCHQGQVVALGIDPFENAIAADGEPVDLAPRHHHPQGQPARVPADVHRVPVAAGDGAHVPVPAVGEVVDVVPGDEVERVQVGAVDGELVELLVGGRGDLVEVGVAEVSPVPAHGADAHVAQVCHVQRVIGRHCQGRRFAALPENLNR</sequence>
<accession>A0A3L8SJB7</accession>
<dbReference type="AlphaFoldDB" id="A0A3L8SJB7"/>
<proteinExistence type="predicted"/>
<organism evidence="1 2">
    <name type="scientific">Chloebia gouldiae</name>
    <name type="common">Gouldian finch</name>
    <name type="synonym">Erythrura gouldiae</name>
    <dbReference type="NCBI Taxonomy" id="44316"/>
    <lineage>
        <taxon>Eukaryota</taxon>
        <taxon>Metazoa</taxon>
        <taxon>Chordata</taxon>
        <taxon>Craniata</taxon>
        <taxon>Vertebrata</taxon>
        <taxon>Euteleostomi</taxon>
        <taxon>Archelosauria</taxon>
        <taxon>Archosauria</taxon>
        <taxon>Dinosauria</taxon>
        <taxon>Saurischia</taxon>
        <taxon>Theropoda</taxon>
        <taxon>Coelurosauria</taxon>
        <taxon>Aves</taxon>
        <taxon>Neognathae</taxon>
        <taxon>Neoaves</taxon>
        <taxon>Telluraves</taxon>
        <taxon>Australaves</taxon>
        <taxon>Passeriformes</taxon>
        <taxon>Passeroidea</taxon>
        <taxon>Passeridae</taxon>
        <taxon>Chloebia</taxon>
    </lineage>
</organism>
<dbReference type="EMBL" id="QUSF01000018">
    <property type="protein sequence ID" value="RLW02547.1"/>
    <property type="molecule type" value="Genomic_DNA"/>
</dbReference>
<gene>
    <name evidence="1" type="ORF">DV515_00007089</name>
</gene>
<comment type="caution">
    <text evidence="1">The sequence shown here is derived from an EMBL/GenBank/DDBJ whole genome shotgun (WGS) entry which is preliminary data.</text>
</comment>
<name>A0A3L8SJB7_CHLGU</name>
<dbReference type="OrthoDB" id="10682487at2759"/>
<evidence type="ECO:0000313" key="1">
    <source>
        <dbReference type="EMBL" id="RLW02547.1"/>
    </source>
</evidence>